<dbReference type="EMBL" id="ADLO01000138">
    <property type="protein sequence ID" value="KGF51775.1"/>
    <property type="molecule type" value="Genomic_DNA"/>
</dbReference>
<feature type="binding site" evidence="3">
    <location>
        <begin position="7"/>
        <end position="12"/>
    </location>
    <ligand>
        <name>substrate</name>
    </ligand>
</feature>
<proteinExistence type="predicted"/>
<evidence type="ECO:0000259" key="4">
    <source>
        <dbReference type="Pfam" id="PF06094"/>
    </source>
</evidence>
<comment type="caution">
    <text evidence="5">The sequence shown here is derived from an EMBL/GenBank/DDBJ whole genome shotgun (WGS) entry which is preliminary data.</text>
</comment>
<dbReference type="SUPFAM" id="SSF110857">
    <property type="entry name" value="Gamma-glutamyl cyclotransferase-like"/>
    <property type="match status" value="1"/>
</dbReference>
<protein>
    <recommendedName>
        <fullName evidence="4">Gamma-glutamylcyclotransferase AIG2-like domain-containing protein</fullName>
    </recommendedName>
</protein>
<name>A0A096AYB8_FLAPL</name>
<evidence type="ECO:0000256" key="3">
    <source>
        <dbReference type="PIRSR" id="PIRSR617939-2"/>
    </source>
</evidence>
<dbReference type="Pfam" id="PF06094">
    <property type="entry name" value="GGACT"/>
    <property type="match status" value="1"/>
</dbReference>
<dbReference type="InterPro" id="IPR009288">
    <property type="entry name" value="AIG2-like_dom"/>
</dbReference>
<dbReference type="eggNOG" id="COG2105">
    <property type="taxonomic scope" value="Bacteria"/>
</dbReference>
<dbReference type="Gene3D" id="3.10.490.10">
    <property type="entry name" value="Gamma-glutamyl cyclotransferase-like"/>
    <property type="match status" value="1"/>
</dbReference>
<accession>A0A096AYB8</accession>
<evidence type="ECO:0000256" key="2">
    <source>
        <dbReference type="PIRSR" id="PIRSR617939-1"/>
    </source>
</evidence>
<organism evidence="5 6">
    <name type="scientific">Flavonifractor plautii 1_3_50AFAA</name>
    <dbReference type="NCBI Taxonomy" id="742738"/>
    <lineage>
        <taxon>Bacteria</taxon>
        <taxon>Bacillati</taxon>
        <taxon>Bacillota</taxon>
        <taxon>Clostridia</taxon>
        <taxon>Eubacteriales</taxon>
        <taxon>Oscillospiraceae</taxon>
        <taxon>Flavonifractor</taxon>
    </lineage>
</organism>
<sequence>MAEGKLYFAYGSNINLDQMAQRCPDAQVVGPVTLENYELLFRGNLRGAGVATIAPREGSTVHGLLWNITPECERSLDYYEGYPHLYGKEPVTVHGHDGQEHTVMAYVMTELCKEPSIPSFYYYNGILEGYRQNGLPTASLKQAWEHCVEEVHRETERINRSACGQLSSRRKKDRGR</sequence>
<evidence type="ECO:0000313" key="6">
    <source>
        <dbReference type="Proteomes" id="UP000029585"/>
    </source>
</evidence>
<dbReference type="CDD" id="cd06661">
    <property type="entry name" value="GGCT_like"/>
    <property type="match status" value="1"/>
</dbReference>
<dbReference type="PANTHER" id="PTHR12935:SF0">
    <property type="entry name" value="GAMMA-GLUTAMYLCYCLOTRANSFERASE"/>
    <property type="match status" value="1"/>
</dbReference>
<dbReference type="InterPro" id="IPR017939">
    <property type="entry name" value="G-Glutamylcylcotransferase"/>
</dbReference>
<dbReference type="RefSeq" id="WP_044943862.1">
    <property type="nucleotide sequence ID" value="NZ_KN174172.1"/>
</dbReference>
<dbReference type="GO" id="GO:0003839">
    <property type="term" value="F:gamma-glutamylcyclotransferase activity"/>
    <property type="evidence" value="ECO:0007669"/>
    <property type="project" value="InterPro"/>
</dbReference>
<gene>
    <name evidence="5" type="ORF">HMPREF9460_04227</name>
</gene>
<keyword evidence="1" id="KW-0456">Lyase</keyword>
<dbReference type="PANTHER" id="PTHR12935">
    <property type="entry name" value="GAMMA-GLUTAMYLCYCLOTRANSFERASE"/>
    <property type="match status" value="1"/>
</dbReference>
<feature type="domain" description="Gamma-glutamylcyclotransferase AIG2-like" evidence="4">
    <location>
        <begin position="7"/>
        <end position="115"/>
    </location>
</feature>
<dbReference type="HOGENOM" id="CLU_048475_5_0_9"/>
<dbReference type="InterPro" id="IPR036568">
    <property type="entry name" value="GGCT-like_sf"/>
</dbReference>
<dbReference type="AlphaFoldDB" id="A0A096AYB8"/>
<dbReference type="Proteomes" id="UP000029585">
    <property type="component" value="Unassembled WGS sequence"/>
</dbReference>
<evidence type="ECO:0000256" key="1">
    <source>
        <dbReference type="ARBA" id="ARBA00023239"/>
    </source>
</evidence>
<dbReference type="PATRIC" id="fig|742738.3.peg.4335"/>
<feature type="binding site" evidence="3">
    <location>
        <position position="122"/>
    </location>
    <ligand>
        <name>substrate</name>
    </ligand>
</feature>
<dbReference type="InterPro" id="IPR013024">
    <property type="entry name" value="GGCT-like"/>
</dbReference>
<feature type="active site" description="Proton acceptor" evidence="2">
    <location>
        <position position="80"/>
    </location>
</feature>
<keyword evidence="6" id="KW-1185">Reference proteome</keyword>
<evidence type="ECO:0000313" key="5">
    <source>
        <dbReference type="EMBL" id="KGF51775.1"/>
    </source>
</evidence>
<reference evidence="5 6" key="1">
    <citation type="submission" date="2011-08" db="EMBL/GenBank/DDBJ databases">
        <title>The Genome Sequence of Clostridium orbiscindens 1_3_50AFAA.</title>
        <authorList>
            <consortium name="The Broad Institute Genome Sequencing Platform"/>
            <person name="Earl A."/>
            <person name="Ward D."/>
            <person name="Feldgarden M."/>
            <person name="Gevers D."/>
            <person name="Daigneault M."/>
            <person name="Strauss J."/>
            <person name="Allen-Vercoe E."/>
            <person name="Young S.K."/>
            <person name="Zeng Q."/>
            <person name="Gargeya S."/>
            <person name="Fitzgerald M."/>
            <person name="Haas B."/>
            <person name="Abouelleil A."/>
            <person name="Alvarado L."/>
            <person name="Arachchi H.M."/>
            <person name="Berlin A."/>
            <person name="Brown A."/>
            <person name="Chapman S.B."/>
            <person name="Chen Z."/>
            <person name="Dunbar C."/>
            <person name="Freedman E."/>
            <person name="Gearin G."/>
            <person name="Gellesch M."/>
            <person name="Goldberg J."/>
            <person name="Griggs A."/>
            <person name="Gujja S."/>
            <person name="Heiman D."/>
            <person name="Howarth C."/>
            <person name="Larson L."/>
            <person name="Lui A."/>
            <person name="MacDonald P.J.P."/>
            <person name="Montmayeur A."/>
            <person name="Murphy C."/>
            <person name="Neiman D."/>
            <person name="Pearson M."/>
            <person name="Priest M."/>
            <person name="Roberts A."/>
            <person name="Saif S."/>
            <person name="Shea T."/>
            <person name="Shenoy N."/>
            <person name="Sisk P."/>
            <person name="Stolte C."/>
            <person name="Sykes S."/>
            <person name="Wortman J."/>
            <person name="Nusbaum C."/>
            <person name="Birren B."/>
        </authorList>
    </citation>
    <scope>NUCLEOTIDE SEQUENCE [LARGE SCALE GENOMIC DNA]</scope>
    <source>
        <strain evidence="5 6">1_3_50AFAA</strain>
    </source>
</reference>